<evidence type="ECO:0000256" key="2">
    <source>
        <dbReference type="SAM" id="MobiDB-lite"/>
    </source>
</evidence>
<gene>
    <name evidence="5" type="ORF">FHY56_15845</name>
</gene>
<accession>A0A502BHJ5</accession>
<feature type="coiled-coil region" evidence="1">
    <location>
        <begin position="148"/>
        <end position="178"/>
    </location>
</feature>
<dbReference type="OrthoDB" id="7488837at2"/>
<dbReference type="Proteomes" id="UP000315388">
    <property type="component" value="Unassembled WGS sequence"/>
</dbReference>
<dbReference type="Pfam" id="PF11800">
    <property type="entry name" value="RP-C_C"/>
    <property type="match status" value="1"/>
</dbReference>
<dbReference type="NCBIfam" id="NF010396">
    <property type="entry name" value="PRK13824.1"/>
    <property type="match status" value="1"/>
</dbReference>
<evidence type="ECO:0000259" key="4">
    <source>
        <dbReference type="Pfam" id="PF11800"/>
    </source>
</evidence>
<protein>
    <submittedName>
        <fullName evidence="5">Replication initiation protein RepC</fullName>
    </submittedName>
</protein>
<proteinExistence type="predicted"/>
<dbReference type="AlphaFoldDB" id="A0A502BHJ5"/>
<feature type="compositionally biased region" description="Polar residues" evidence="2">
    <location>
        <begin position="264"/>
        <end position="285"/>
    </location>
</feature>
<feature type="domain" description="Plasmid replication protein C N-terminal" evidence="3">
    <location>
        <begin position="14"/>
        <end position="185"/>
    </location>
</feature>
<dbReference type="EMBL" id="VEWJ01000015">
    <property type="protein sequence ID" value="TPF74182.1"/>
    <property type="molecule type" value="Genomic_DNA"/>
</dbReference>
<name>A0A502BHJ5_9HYPH</name>
<dbReference type="InterPro" id="IPR005090">
    <property type="entry name" value="RepC_N"/>
</dbReference>
<feature type="domain" description="Plasmid replication protein C C-terminal" evidence="4">
    <location>
        <begin position="295"/>
        <end position="391"/>
    </location>
</feature>
<keyword evidence="6" id="KW-1185">Reference proteome</keyword>
<evidence type="ECO:0000256" key="1">
    <source>
        <dbReference type="SAM" id="Coils"/>
    </source>
</evidence>
<dbReference type="InterPro" id="IPR047611">
    <property type="entry name" value="RepABC_RepC"/>
</dbReference>
<feature type="compositionally biased region" description="Basic and acidic residues" evidence="2">
    <location>
        <begin position="251"/>
        <end position="263"/>
    </location>
</feature>
<dbReference type="Pfam" id="PF03428">
    <property type="entry name" value="RP-C"/>
    <property type="match status" value="1"/>
</dbReference>
<evidence type="ECO:0000259" key="3">
    <source>
        <dbReference type="Pfam" id="PF03428"/>
    </source>
</evidence>
<reference evidence="5 6" key="1">
    <citation type="journal article" date="2003" name="Int. J. Syst. Evol. Microbiol.">
        <title>Towards a standardized format for the description of a novel species (of an established genus): Ochrobactrum gallinifaecis sp. nov.</title>
        <authorList>
            <person name="Kampfer P."/>
            <person name="Buczolits S."/>
            <person name="Albrecht A."/>
            <person name="Busse H.J."/>
            <person name="Stackebrandt E."/>
        </authorList>
    </citation>
    <scope>NUCLEOTIDE SEQUENCE [LARGE SCALE GENOMIC DNA]</scope>
    <source>
        <strain evidence="5 6">ISO 196</strain>
    </source>
</reference>
<comment type="caution">
    <text evidence="5">The sequence shown here is derived from an EMBL/GenBank/DDBJ whole genome shotgun (WGS) entry which is preliminary data.</text>
</comment>
<dbReference type="NCBIfam" id="NF040974">
    <property type="entry name" value="RepABC_RepC"/>
    <property type="match status" value="1"/>
</dbReference>
<feature type="region of interest" description="Disordered" evidence="2">
    <location>
        <begin position="243"/>
        <end position="285"/>
    </location>
</feature>
<sequence length="404" mass="46002">MEPQIGLTPFGRQRMTHALLSAQKKAREIPAGLSVDKWQLHRWLCEGKRVFDLNDRTLSVLSALLSFYPENTLCETNGLVVFPSNKQLSLRAHGMADATLRRHLAALVDAGFIARQDSPNGKRYVRRTKSGDVRIAFGFSLAPLLARKDEIEKAAEQIKNDKAMLRELREQLTLLRRDITKTLEYVLDQRLEGPWEHISTVFRTVIDTIPRRAGTDEIKALIEKLEHIYTTIDNALKNKEKIKKVSGNESQNERHYYESKPDSNIDNNVTKPETSNHPTLNSEQSTKQYENTLSLDFVLRACPEIASYASQPIAHWQHLINTTDKVRTFIGIDSKLHQFALKILGQENTAIVIAYLLQRYGEIRSVSGYMRILIEKAAEDKFAVKALMNSALHCKNRQLSGNLQ</sequence>
<dbReference type="InterPro" id="IPR021760">
    <property type="entry name" value="RepC_C"/>
</dbReference>
<evidence type="ECO:0000313" key="6">
    <source>
        <dbReference type="Proteomes" id="UP000315388"/>
    </source>
</evidence>
<organism evidence="5 6">
    <name type="scientific">Brucella gallinifaecis</name>
    <dbReference type="NCBI Taxonomy" id="215590"/>
    <lineage>
        <taxon>Bacteria</taxon>
        <taxon>Pseudomonadati</taxon>
        <taxon>Pseudomonadota</taxon>
        <taxon>Alphaproteobacteria</taxon>
        <taxon>Hyphomicrobiales</taxon>
        <taxon>Brucellaceae</taxon>
        <taxon>Brucella/Ochrobactrum group</taxon>
        <taxon>Brucella</taxon>
    </lineage>
</organism>
<dbReference type="RefSeq" id="WP_140906150.1">
    <property type="nucleotide sequence ID" value="NZ_JBHTMD010000009.1"/>
</dbReference>
<evidence type="ECO:0000313" key="5">
    <source>
        <dbReference type="EMBL" id="TPF74182.1"/>
    </source>
</evidence>
<keyword evidence="1" id="KW-0175">Coiled coil</keyword>